<organism evidence="1 2">
    <name type="scientific">Trichothecium roseum</name>
    <dbReference type="NCBI Taxonomy" id="47278"/>
    <lineage>
        <taxon>Eukaryota</taxon>
        <taxon>Fungi</taxon>
        <taxon>Dikarya</taxon>
        <taxon>Ascomycota</taxon>
        <taxon>Pezizomycotina</taxon>
        <taxon>Sordariomycetes</taxon>
        <taxon>Hypocreomycetidae</taxon>
        <taxon>Hypocreales</taxon>
        <taxon>Hypocreales incertae sedis</taxon>
        <taxon>Trichothecium</taxon>
    </lineage>
</organism>
<accession>A0ACC0UV84</accession>
<protein>
    <submittedName>
        <fullName evidence="1">Uncharacterized protein</fullName>
    </submittedName>
</protein>
<evidence type="ECO:0000313" key="2">
    <source>
        <dbReference type="Proteomes" id="UP001163324"/>
    </source>
</evidence>
<reference evidence="1" key="1">
    <citation type="submission" date="2022-10" db="EMBL/GenBank/DDBJ databases">
        <title>Complete Genome of Trichothecium roseum strain YXFP-22015, a Plant Pathogen Isolated from Citrus.</title>
        <authorList>
            <person name="Wang Y."/>
            <person name="Zhu L."/>
        </authorList>
    </citation>
    <scope>NUCLEOTIDE SEQUENCE</scope>
    <source>
        <strain evidence="1">YXFP-22015</strain>
    </source>
</reference>
<evidence type="ECO:0000313" key="1">
    <source>
        <dbReference type="EMBL" id="KAI9898027.1"/>
    </source>
</evidence>
<dbReference type="Proteomes" id="UP001163324">
    <property type="component" value="Chromosome 6"/>
</dbReference>
<dbReference type="EMBL" id="CM047945">
    <property type="protein sequence ID" value="KAI9898027.1"/>
    <property type="molecule type" value="Genomic_DNA"/>
</dbReference>
<proteinExistence type="predicted"/>
<keyword evidence="2" id="KW-1185">Reference proteome</keyword>
<name>A0ACC0UV84_9HYPO</name>
<gene>
    <name evidence="1" type="ORF">N3K66_006387</name>
</gene>
<sequence>MNPPRSPPPPPPHTGLGNLSFGIIGGGWYGCHVASSLRALGFRVRVFEQHGRLMHEASGNNQFRLHTGFHYARHRGTRVQSRDGFLRFIERYPGLSRAVPCNLYAVASRDSLVDYGTWNTIMASSGLHFTEGAGGMMPGSINSSSGSGGSVVMSNVSGVVRTAERVLLLTKARHYFEAELEGVLSLSHKVSRVEEHGDEAVSVDGEPFDFVIDATWGHYGRPPDVEVVYEPTLLLYYEGPHDFPAVTLVDGPLCSIYPTEAPGLFTLSSVPYTPLGQFKTAEEARAVRDGIDGGAIRAKRKLMENQISHYLPAFRRLFRYVGPQLAVKTKAVGAHADRSCQVYRRGRVFSIMSGKIDTVFYATERILSMIEAPRVPAVGGTLSSLRQDLAMLSSKAHHKELLETVAEG</sequence>
<comment type="caution">
    <text evidence="1">The sequence shown here is derived from an EMBL/GenBank/DDBJ whole genome shotgun (WGS) entry which is preliminary data.</text>
</comment>